<dbReference type="EMBL" id="BRXU01000024">
    <property type="protein sequence ID" value="GLC58827.1"/>
    <property type="molecule type" value="Genomic_DNA"/>
</dbReference>
<dbReference type="PRINTS" id="PR00837">
    <property type="entry name" value="V5TPXLIKE"/>
</dbReference>
<dbReference type="SUPFAM" id="SSF55797">
    <property type="entry name" value="PR-1-like"/>
    <property type="match status" value="1"/>
</dbReference>
<dbReference type="Pfam" id="PF00188">
    <property type="entry name" value="CAP"/>
    <property type="match status" value="1"/>
</dbReference>
<protein>
    <recommendedName>
        <fullName evidence="1">SCP domain-containing protein</fullName>
    </recommendedName>
</protein>
<dbReference type="PROSITE" id="PS01010">
    <property type="entry name" value="CRISP_2"/>
    <property type="match status" value="1"/>
</dbReference>
<reference evidence="2 3" key="1">
    <citation type="journal article" date="2023" name="Commun. Biol.">
        <title>Reorganization of the ancestral sex-determining regions during the evolution of trioecy in Pleodorina starrii.</title>
        <authorList>
            <person name="Takahashi K."/>
            <person name="Suzuki S."/>
            <person name="Kawai-Toyooka H."/>
            <person name="Yamamoto K."/>
            <person name="Hamaji T."/>
            <person name="Ootsuki R."/>
            <person name="Yamaguchi H."/>
            <person name="Kawachi M."/>
            <person name="Higashiyama T."/>
            <person name="Nozaki H."/>
        </authorList>
    </citation>
    <scope>NUCLEOTIDE SEQUENCE [LARGE SCALE GENOMIC DNA]</scope>
    <source>
        <strain evidence="2 3">NIES-4479</strain>
    </source>
</reference>
<dbReference type="GO" id="GO:0005576">
    <property type="term" value="C:extracellular region"/>
    <property type="evidence" value="ECO:0007669"/>
    <property type="project" value="InterPro"/>
</dbReference>
<accession>A0A9W6F712</accession>
<dbReference type="CDD" id="cd05382">
    <property type="entry name" value="CAP_GAPR1-like"/>
    <property type="match status" value="1"/>
</dbReference>
<dbReference type="Proteomes" id="UP001165080">
    <property type="component" value="Unassembled WGS sequence"/>
</dbReference>
<dbReference type="Gene3D" id="3.40.33.10">
    <property type="entry name" value="CAP"/>
    <property type="match status" value="1"/>
</dbReference>
<evidence type="ECO:0000313" key="2">
    <source>
        <dbReference type="EMBL" id="GLC58827.1"/>
    </source>
</evidence>
<evidence type="ECO:0000259" key="1">
    <source>
        <dbReference type="SMART" id="SM00198"/>
    </source>
</evidence>
<dbReference type="InterPro" id="IPR001283">
    <property type="entry name" value="CRISP-related"/>
</dbReference>
<gene>
    <name evidence="2" type="primary">PLESTMB000701</name>
    <name evidence="2" type="ORF">PLESTB_001405400</name>
</gene>
<dbReference type="PANTHER" id="PTHR10334">
    <property type="entry name" value="CYSTEINE-RICH SECRETORY PROTEIN-RELATED"/>
    <property type="match status" value="1"/>
</dbReference>
<name>A0A9W6F712_9CHLO</name>
<dbReference type="InterPro" id="IPR014044">
    <property type="entry name" value="CAP_dom"/>
</dbReference>
<dbReference type="SMART" id="SM00198">
    <property type="entry name" value="SCP"/>
    <property type="match status" value="1"/>
</dbReference>
<dbReference type="InterPro" id="IPR034113">
    <property type="entry name" value="SCP_GAPR1-like"/>
</dbReference>
<feature type="domain" description="SCP" evidence="1">
    <location>
        <begin position="25"/>
        <end position="161"/>
    </location>
</feature>
<keyword evidence="3" id="KW-1185">Reference proteome</keyword>
<sequence>MAQQAASCNSARCQQQGGGGSSGCVDSAAALSRHNAYRARHGAPALQWSASLANDTLAWARNLASQGCALRHGGNGNAGQNLYAVRGNTAMSCVSATDAWYNEVSQYKFTRRPWTDNQPNFSNIGHFTQLHSTQLGCGAAKGANNCYVVACHYSPAGNMVGDSSIYANVLMTQ</sequence>
<dbReference type="InterPro" id="IPR035940">
    <property type="entry name" value="CAP_sf"/>
</dbReference>
<comment type="caution">
    <text evidence="2">The sequence shown here is derived from an EMBL/GenBank/DDBJ whole genome shotgun (WGS) entry which is preliminary data.</text>
</comment>
<proteinExistence type="predicted"/>
<evidence type="ECO:0000313" key="3">
    <source>
        <dbReference type="Proteomes" id="UP001165080"/>
    </source>
</evidence>
<dbReference type="InterPro" id="IPR018244">
    <property type="entry name" value="Allrgn_V5/Tpx1_CS"/>
</dbReference>
<dbReference type="AlphaFoldDB" id="A0A9W6F712"/>
<organism evidence="2 3">
    <name type="scientific">Pleodorina starrii</name>
    <dbReference type="NCBI Taxonomy" id="330485"/>
    <lineage>
        <taxon>Eukaryota</taxon>
        <taxon>Viridiplantae</taxon>
        <taxon>Chlorophyta</taxon>
        <taxon>core chlorophytes</taxon>
        <taxon>Chlorophyceae</taxon>
        <taxon>CS clade</taxon>
        <taxon>Chlamydomonadales</taxon>
        <taxon>Volvocaceae</taxon>
        <taxon>Pleodorina</taxon>
    </lineage>
</organism>